<dbReference type="PROSITE" id="PS50055">
    <property type="entry name" value="TYR_PHOSPHATASE_PTP"/>
    <property type="match status" value="1"/>
</dbReference>
<dbReference type="GO" id="GO:0070373">
    <property type="term" value="P:negative regulation of ERK1 and ERK2 cascade"/>
    <property type="evidence" value="ECO:0007669"/>
    <property type="project" value="TreeGrafter"/>
</dbReference>
<evidence type="ECO:0000256" key="3">
    <source>
        <dbReference type="ARBA" id="ARBA00022553"/>
    </source>
</evidence>
<dbReference type="GO" id="GO:0005634">
    <property type="term" value="C:nucleus"/>
    <property type="evidence" value="ECO:0007669"/>
    <property type="project" value="TreeGrafter"/>
</dbReference>
<gene>
    <name evidence="8" type="ORF">PLXY2_LOCUS15662</name>
</gene>
<dbReference type="Gene3D" id="3.90.190.10">
    <property type="entry name" value="Protein tyrosine phosphatase superfamily"/>
    <property type="match status" value="1"/>
</dbReference>
<keyword evidence="3" id="KW-0597">Phosphoprotein</keyword>
<evidence type="ECO:0000256" key="6">
    <source>
        <dbReference type="ARBA" id="ARBA00023136"/>
    </source>
</evidence>
<evidence type="ECO:0000313" key="9">
    <source>
        <dbReference type="Proteomes" id="UP000653454"/>
    </source>
</evidence>
<dbReference type="SUPFAM" id="SSF52799">
    <property type="entry name" value="(Phosphotyrosine protein) phosphatases II"/>
    <property type="match status" value="1"/>
</dbReference>
<dbReference type="GO" id="GO:0004726">
    <property type="term" value="F:non-membrane spanning protein tyrosine phosphatase activity"/>
    <property type="evidence" value="ECO:0007669"/>
    <property type="project" value="TreeGrafter"/>
</dbReference>
<keyword evidence="6" id="KW-0472">Membrane</keyword>
<dbReference type="PANTHER" id="PTHR46047">
    <property type="entry name" value="TYROSINE-PROTEIN PHOSPHATASE NON-RECEPTOR TYPE 61F"/>
    <property type="match status" value="1"/>
</dbReference>
<organism evidence="8 9">
    <name type="scientific">Plutella xylostella</name>
    <name type="common">Diamondback moth</name>
    <name type="synonym">Plutella maculipennis</name>
    <dbReference type="NCBI Taxonomy" id="51655"/>
    <lineage>
        <taxon>Eukaryota</taxon>
        <taxon>Metazoa</taxon>
        <taxon>Ecdysozoa</taxon>
        <taxon>Arthropoda</taxon>
        <taxon>Hexapoda</taxon>
        <taxon>Insecta</taxon>
        <taxon>Pterygota</taxon>
        <taxon>Neoptera</taxon>
        <taxon>Endopterygota</taxon>
        <taxon>Lepidoptera</taxon>
        <taxon>Glossata</taxon>
        <taxon>Ditrysia</taxon>
        <taxon>Yponomeutoidea</taxon>
        <taxon>Plutellidae</taxon>
        <taxon>Plutella</taxon>
    </lineage>
</organism>
<dbReference type="GO" id="GO:0012505">
    <property type="term" value="C:endomembrane system"/>
    <property type="evidence" value="ECO:0007669"/>
    <property type="project" value="UniProtKB-SubCell"/>
</dbReference>
<dbReference type="Proteomes" id="UP000653454">
    <property type="component" value="Unassembled WGS sequence"/>
</dbReference>
<sequence length="104" mass="12243">MKCFTSAPPPPAPPPSLERANRRYILTQGPLSYTVGHFWLMVWEQGSQAILMLNKIIEKSEKKCHSYWPEEVGEEHRMVLEDVNLTVELMNEKDFRYYSTREIK</sequence>
<dbReference type="EMBL" id="CAJHNJ030000231">
    <property type="protein sequence ID" value="CAG9137410.1"/>
    <property type="molecule type" value="Genomic_DNA"/>
</dbReference>
<dbReference type="InterPro" id="IPR000242">
    <property type="entry name" value="PTP_cat"/>
</dbReference>
<accession>A0A8S4GAI4</accession>
<dbReference type="Pfam" id="PF00102">
    <property type="entry name" value="Y_phosphatase"/>
    <property type="match status" value="1"/>
</dbReference>
<evidence type="ECO:0000256" key="4">
    <source>
        <dbReference type="ARBA" id="ARBA00022801"/>
    </source>
</evidence>
<keyword evidence="5" id="KW-0904">Protein phosphatase</keyword>
<evidence type="ECO:0000259" key="7">
    <source>
        <dbReference type="PROSITE" id="PS50055"/>
    </source>
</evidence>
<evidence type="ECO:0000313" key="8">
    <source>
        <dbReference type="EMBL" id="CAG9137410.1"/>
    </source>
</evidence>
<keyword evidence="9" id="KW-1185">Reference proteome</keyword>
<name>A0A8S4GAI4_PLUXY</name>
<comment type="caution">
    <text evidence="8">The sequence shown here is derived from an EMBL/GenBank/DDBJ whole genome shotgun (WGS) entry which is preliminary data.</text>
</comment>
<dbReference type="EC" id="3.1.3.48" evidence="2"/>
<dbReference type="GO" id="GO:0019901">
    <property type="term" value="F:protein kinase binding"/>
    <property type="evidence" value="ECO:0007669"/>
    <property type="project" value="TreeGrafter"/>
</dbReference>
<dbReference type="GO" id="GO:0005737">
    <property type="term" value="C:cytoplasm"/>
    <property type="evidence" value="ECO:0007669"/>
    <property type="project" value="TreeGrafter"/>
</dbReference>
<feature type="domain" description="Tyrosine-protein phosphatase" evidence="7">
    <location>
        <begin position="20"/>
        <end position="104"/>
    </location>
</feature>
<proteinExistence type="predicted"/>
<dbReference type="AlphaFoldDB" id="A0A8S4GAI4"/>
<dbReference type="PANTHER" id="PTHR46047:SF3">
    <property type="entry name" value="TYROSINE-PROTEIN PHOSPHATASE NON-RECEPTOR TYPE 61F"/>
    <property type="match status" value="1"/>
</dbReference>
<dbReference type="InterPro" id="IPR051985">
    <property type="entry name" value="NR_tyrosine_phosphatase"/>
</dbReference>
<evidence type="ECO:0000256" key="5">
    <source>
        <dbReference type="ARBA" id="ARBA00022912"/>
    </source>
</evidence>
<dbReference type="InterPro" id="IPR029021">
    <property type="entry name" value="Prot-tyrosine_phosphatase-like"/>
</dbReference>
<evidence type="ECO:0000256" key="2">
    <source>
        <dbReference type="ARBA" id="ARBA00013064"/>
    </source>
</evidence>
<protein>
    <recommendedName>
        <fullName evidence="2">protein-tyrosine-phosphatase</fullName>
        <ecNumber evidence="2">3.1.3.48</ecNumber>
    </recommendedName>
</protein>
<dbReference type="GO" id="GO:0046426">
    <property type="term" value="P:negative regulation of receptor signaling pathway via JAK-STAT"/>
    <property type="evidence" value="ECO:0007669"/>
    <property type="project" value="TreeGrafter"/>
</dbReference>
<comment type="subcellular location">
    <subcellularLocation>
        <location evidence="1">Endomembrane system</location>
    </subcellularLocation>
</comment>
<keyword evidence="4" id="KW-0378">Hydrolase</keyword>
<reference evidence="8" key="1">
    <citation type="submission" date="2020-11" db="EMBL/GenBank/DDBJ databases">
        <authorList>
            <person name="Whiteford S."/>
        </authorList>
    </citation>
    <scope>NUCLEOTIDE SEQUENCE</scope>
</reference>
<evidence type="ECO:0000256" key="1">
    <source>
        <dbReference type="ARBA" id="ARBA00004308"/>
    </source>
</evidence>